<dbReference type="InterPro" id="IPR010071">
    <property type="entry name" value="AA_adenyl_dom"/>
</dbReference>
<dbReference type="Pfam" id="PF00550">
    <property type="entry name" value="PP-binding"/>
    <property type="match status" value="1"/>
</dbReference>
<dbReference type="Pfam" id="PF13193">
    <property type="entry name" value="AMP-binding_C"/>
    <property type="match status" value="1"/>
</dbReference>
<dbReference type="GO" id="GO:0005829">
    <property type="term" value="C:cytosol"/>
    <property type="evidence" value="ECO:0007669"/>
    <property type="project" value="TreeGrafter"/>
</dbReference>
<dbReference type="InterPro" id="IPR045851">
    <property type="entry name" value="AMP-bd_C_sf"/>
</dbReference>
<comment type="cofactor">
    <cofactor evidence="1">
        <name>pantetheine 4'-phosphate</name>
        <dbReference type="ChEBI" id="CHEBI:47942"/>
    </cofactor>
</comment>
<dbReference type="Gene3D" id="3.30.559.30">
    <property type="entry name" value="Nonribosomal peptide synthetase, condensation domain"/>
    <property type="match status" value="1"/>
</dbReference>
<dbReference type="CDD" id="cd05235">
    <property type="entry name" value="SDR_e1"/>
    <property type="match status" value="1"/>
</dbReference>
<dbReference type="SMART" id="SM00823">
    <property type="entry name" value="PKS_PP"/>
    <property type="match status" value="1"/>
</dbReference>
<dbReference type="FunFam" id="2.30.38.10:FF:000001">
    <property type="entry name" value="Non-ribosomal peptide synthetase PvdI"/>
    <property type="match status" value="1"/>
</dbReference>
<dbReference type="InterPro" id="IPR020845">
    <property type="entry name" value="AMP-binding_CS"/>
</dbReference>
<dbReference type="InterPro" id="IPR000873">
    <property type="entry name" value="AMP-dep_synth/lig_dom"/>
</dbReference>
<dbReference type="FunFam" id="1.10.1200.10:FF:000005">
    <property type="entry name" value="Nonribosomal peptide synthetase 1"/>
    <property type="match status" value="1"/>
</dbReference>
<dbReference type="Proteomes" id="UP000075635">
    <property type="component" value="Unassembled WGS sequence"/>
</dbReference>
<dbReference type="InterPro" id="IPR009081">
    <property type="entry name" value="PP-bd_ACP"/>
</dbReference>
<dbReference type="InterPro" id="IPR023213">
    <property type="entry name" value="CAT-like_dom_sf"/>
</dbReference>
<dbReference type="SUPFAM" id="SSF52777">
    <property type="entry name" value="CoA-dependent acyltransferases"/>
    <property type="match status" value="2"/>
</dbReference>
<dbReference type="SUPFAM" id="SSF51735">
    <property type="entry name" value="NAD(P)-binding Rossmann-fold domains"/>
    <property type="match status" value="1"/>
</dbReference>
<dbReference type="GO" id="GO:0031177">
    <property type="term" value="F:phosphopantetheine binding"/>
    <property type="evidence" value="ECO:0007669"/>
    <property type="project" value="InterPro"/>
</dbReference>
<dbReference type="PROSITE" id="PS00455">
    <property type="entry name" value="AMP_BINDING"/>
    <property type="match status" value="1"/>
</dbReference>
<dbReference type="FunFam" id="3.30.300.30:FF:000010">
    <property type="entry name" value="Enterobactin synthetase component F"/>
    <property type="match status" value="1"/>
</dbReference>
<feature type="domain" description="Carrier" evidence="6">
    <location>
        <begin position="1029"/>
        <end position="1104"/>
    </location>
</feature>
<dbReference type="NCBIfam" id="TIGR01746">
    <property type="entry name" value="Thioester-redct"/>
    <property type="match status" value="1"/>
</dbReference>
<dbReference type="PANTHER" id="PTHR45527">
    <property type="entry name" value="NONRIBOSOMAL PEPTIDE SYNTHETASE"/>
    <property type="match status" value="1"/>
</dbReference>
<dbReference type="InterPro" id="IPR001242">
    <property type="entry name" value="Condensation_dom"/>
</dbReference>
<dbReference type="NCBIfam" id="TIGR01733">
    <property type="entry name" value="AA-adenyl-dom"/>
    <property type="match status" value="1"/>
</dbReference>
<accession>A0A150RLD8</accession>
<dbReference type="InterPro" id="IPR020459">
    <property type="entry name" value="AMP-binding"/>
</dbReference>
<dbReference type="Pfam" id="PF00501">
    <property type="entry name" value="AMP-binding"/>
    <property type="match status" value="1"/>
</dbReference>
<evidence type="ECO:0000256" key="5">
    <source>
        <dbReference type="ARBA" id="ARBA00022598"/>
    </source>
</evidence>
<dbReference type="Gene3D" id="1.10.1200.10">
    <property type="entry name" value="ACP-like"/>
    <property type="match status" value="2"/>
</dbReference>
<evidence type="ECO:0000256" key="4">
    <source>
        <dbReference type="ARBA" id="ARBA00022553"/>
    </source>
</evidence>
<dbReference type="PROSITE" id="PS50075">
    <property type="entry name" value="CARRIER"/>
    <property type="match status" value="2"/>
</dbReference>
<proteinExistence type="inferred from homology"/>
<sequence length="1524" mass="162365">MAMELRNRLGAALRLSLPASLFWKHPTLSALGEHLASLCSRGSGGESRDEPAVASSRPEVIPLSTGQERLWFLEGLSPGTPLYNVHLGLRLRGALDQGALGRSLEEIVRRHEVLRTRFPAVDGEPRQVISPPDAPVALSVVALRGLPEAERDQAIARLSRAAGRRPFDLAEGPLLRAELLVLGDDDSALLLTQHHIVTDGWSVGVVMQELAALYRAFSEGRGSPLPPVSRQQAEIARQERAWLAGDAAARERAYWQERLHDLPPLQLPVDRASAAARSPRGAVVPFTVPAALHGALREVADRERCSLFVLLFAAFSALLHRVSGQADFGVGTVVANRESAPPDAVGFFANTLVLRCDLSGDPSFTAWLGRAREIVLEAIDHQQLPFSEVVEAASALRHGGQSPLVRACITLENLPMQAAEVPGMTWSLLGGAPDGSVEGTAKFDLALVMAPAEEGLGGILEYSTELFEAATAERLARCFQVLLEGIAAAPSERVSRLPLLDAEERRRVLVAWNDTALDVPGDACVHDLVARQAARTPEAVAVIAGRRTLTYAELDARANQLARRLRRLGVGRDARVGVCMSRTEQLVVALLGVLKAGGAYVPLDPAYPRERLSFLLADAGVPVLLTEQRLALELPDHAARVLCLDAPSAGIEAESAAAPPRAAVPGDLAYVIYTSGSTGRPKGVMIEHRSAVAFLTWAMASFPAGDLGGVLAATSICFDLSVFEIFAPLCCGGRVILAQNALALPELPAAREVTLINTVPSAMSALLGVGGVPPSVRTVNLAGEALPGALVDEIYRLGHVERVFNLYGPSETTTYSTWAAVGRERARHAPTIGRPIANTTVLVLDPRRELVPVGVPGEVYIGGAGVARGYLGRPELTAERFVPSPFGPGPDARLYRTGDLARWLPEGELEYLGRMDHQVKLRGFRIELDEIGAVLSQHPGVSEAVAVVRDDAASEDKRLVAYVAWRGAEGPGAGELRSHLASKLPEYMVPSAIVVLGALPRTANGKVDRKALPVPEAAGGADAAEAYVAPRTRDEEVLAAIWREVLGVDRVGAHDSFFELGGHSLQLSRVLIRARAAFRPDLPMRVLIEAPTLAEAARAIQAERWTEAEASGNGPARDLELEADAALDPTIAPARAAAPRAGEPRAVLLTGATGFLGAFLLDELCRRTQATVYCLVRCRDAEDGRRRLREGLEAYALGSGALSPRVVPVPGDMSRPLLGLGEAEFERLAAEVDVIYHNGALVNFAYPYEALRAPNVLGTQEVLRLAAAVRVKPLHHISTVSVLPAGKAEGIREDEPLGPPASVAGGYAQSKWVAEKLVRAASLRGLPVTIYRPGTVSGDSRTGAWNTGELMCRTLKACVQLGSYPDMDALMDLAPVDYVSSAVVALSLRPESVGRTYHLVNPEPVRTGVLWPLLQSRGYRLRACGFEAWLDQLAAAASASPDSSLAELLSIMELLPPEDRTASGPRALRCDCRGTLEMLEGTGVACPPIDEGLLSTYIAPLIASGFLDPPGAAAADWRSTLAGS</sequence>
<dbReference type="Gene3D" id="2.30.38.10">
    <property type="entry name" value="Luciferase, Domain 3"/>
    <property type="match status" value="1"/>
</dbReference>
<dbReference type="SUPFAM" id="SSF56801">
    <property type="entry name" value="Acetyl-CoA synthetase-like"/>
    <property type="match status" value="1"/>
</dbReference>
<feature type="domain" description="Carrier" evidence="6">
    <location>
        <begin position="1"/>
        <end position="39"/>
    </location>
</feature>
<dbReference type="Pfam" id="PF07993">
    <property type="entry name" value="NAD_binding_4"/>
    <property type="match status" value="1"/>
</dbReference>
<organism evidence="7 8">
    <name type="scientific">Sorangium cellulosum</name>
    <name type="common">Polyangium cellulosum</name>
    <dbReference type="NCBI Taxonomy" id="56"/>
    <lineage>
        <taxon>Bacteria</taxon>
        <taxon>Pseudomonadati</taxon>
        <taxon>Myxococcota</taxon>
        <taxon>Polyangia</taxon>
        <taxon>Polyangiales</taxon>
        <taxon>Polyangiaceae</taxon>
        <taxon>Sorangium</taxon>
    </lineage>
</organism>
<protein>
    <submittedName>
        <fullName evidence="7">Non-ribosomal peptide synthetase</fullName>
    </submittedName>
</protein>
<dbReference type="InterPro" id="IPR025110">
    <property type="entry name" value="AMP-bd_C"/>
</dbReference>
<reference evidence="7 8" key="1">
    <citation type="submission" date="2014-02" db="EMBL/GenBank/DDBJ databases">
        <title>The small core and large imbalanced accessory genome model reveals a collaborative survival strategy of Sorangium cellulosum strains in nature.</title>
        <authorList>
            <person name="Han K."/>
            <person name="Peng R."/>
            <person name="Blom J."/>
            <person name="Li Y.-Z."/>
        </authorList>
    </citation>
    <scope>NUCLEOTIDE SEQUENCE [LARGE SCALE GENOMIC DNA]</scope>
    <source>
        <strain evidence="7 8">So0011-07</strain>
    </source>
</reference>
<comment type="caution">
    <text evidence="7">The sequence shown here is derived from an EMBL/GenBank/DDBJ whole genome shotgun (WGS) entry which is preliminary data.</text>
</comment>
<dbReference type="Gene3D" id="3.40.50.980">
    <property type="match status" value="2"/>
</dbReference>
<dbReference type="GO" id="GO:0043041">
    <property type="term" value="P:amino acid activation for nonribosomal peptide biosynthetic process"/>
    <property type="evidence" value="ECO:0007669"/>
    <property type="project" value="TreeGrafter"/>
</dbReference>
<dbReference type="InterPro" id="IPR013120">
    <property type="entry name" value="FAR_NAD-bd"/>
</dbReference>
<dbReference type="SUPFAM" id="SSF47336">
    <property type="entry name" value="ACP-like"/>
    <property type="match status" value="2"/>
</dbReference>
<evidence type="ECO:0000259" key="6">
    <source>
        <dbReference type="PROSITE" id="PS50075"/>
    </source>
</evidence>
<dbReference type="Gene3D" id="3.30.300.30">
    <property type="match status" value="1"/>
</dbReference>
<dbReference type="FunFam" id="3.40.50.12780:FF:000012">
    <property type="entry name" value="Non-ribosomal peptide synthetase"/>
    <property type="match status" value="1"/>
</dbReference>
<dbReference type="CDD" id="cd12115">
    <property type="entry name" value="A_NRPS_Sfm_like"/>
    <property type="match status" value="1"/>
</dbReference>
<gene>
    <name evidence="7" type="ORF">BE17_16780</name>
</gene>
<evidence type="ECO:0000313" key="8">
    <source>
        <dbReference type="Proteomes" id="UP000075635"/>
    </source>
</evidence>
<evidence type="ECO:0000256" key="3">
    <source>
        <dbReference type="ARBA" id="ARBA00022450"/>
    </source>
</evidence>
<dbReference type="InterPro" id="IPR020806">
    <property type="entry name" value="PKS_PP-bd"/>
</dbReference>
<dbReference type="GO" id="GO:0016874">
    <property type="term" value="F:ligase activity"/>
    <property type="evidence" value="ECO:0007669"/>
    <property type="project" value="UniProtKB-KW"/>
</dbReference>
<keyword evidence="3" id="KW-0596">Phosphopantetheine</keyword>
<keyword evidence="5" id="KW-0436">Ligase</keyword>
<comment type="similarity">
    <text evidence="2">Belongs to the ATP-dependent AMP-binding enzyme family.</text>
</comment>
<dbReference type="InterPro" id="IPR010080">
    <property type="entry name" value="Thioester_reductase-like_dom"/>
</dbReference>
<evidence type="ECO:0000313" key="7">
    <source>
        <dbReference type="EMBL" id="KYF81052.1"/>
    </source>
</evidence>
<keyword evidence="4" id="KW-0597">Phosphoprotein</keyword>
<dbReference type="GO" id="GO:0044550">
    <property type="term" value="P:secondary metabolite biosynthetic process"/>
    <property type="evidence" value="ECO:0007669"/>
    <property type="project" value="UniProtKB-ARBA"/>
</dbReference>
<dbReference type="CDD" id="cd19531">
    <property type="entry name" value="LCL_NRPS-like"/>
    <property type="match status" value="1"/>
</dbReference>
<evidence type="ECO:0000256" key="1">
    <source>
        <dbReference type="ARBA" id="ARBA00001957"/>
    </source>
</evidence>
<evidence type="ECO:0000256" key="2">
    <source>
        <dbReference type="ARBA" id="ARBA00006432"/>
    </source>
</evidence>
<dbReference type="Gene3D" id="3.30.559.10">
    <property type="entry name" value="Chloramphenicol acetyltransferase-like domain"/>
    <property type="match status" value="1"/>
</dbReference>
<name>A0A150RLD8_SORCE</name>
<dbReference type="FunFam" id="3.40.50.980:FF:000001">
    <property type="entry name" value="Non-ribosomal peptide synthetase"/>
    <property type="match status" value="1"/>
</dbReference>
<dbReference type="InterPro" id="IPR036736">
    <property type="entry name" value="ACP-like_sf"/>
</dbReference>
<dbReference type="PANTHER" id="PTHR45527:SF1">
    <property type="entry name" value="FATTY ACID SYNTHASE"/>
    <property type="match status" value="1"/>
</dbReference>
<dbReference type="Gene3D" id="3.40.50.720">
    <property type="entry name" value="NAD(P)-binding Rossmann-like Domain"/>
    <property type="match status" value="1"/>
</dbReference>
<dbReference type="InterPro" id="IPR036291">
    <property type="entry name" value="NAD(P)-bd_dom_sf"/>
</dbReference>
<dbReference type="PRINTS" id="PR00154">
    <property type="entry name" value="AMPBINDING"/>
</dbReference>
<dbReference type="EMBL" id="JEMB01002454">
    <property type="protein sequence ID" value="KYF81052.1"/>
    <property type="molecule type" value="Genomic_DNA"/>
</dbReference>
<dbReference type="Pfam" id="PF00668">
    <property type="entry name" value="Condensation"/>
    <property type="match status" value="1"/>
</dbReference>